<organism evidence="1 2">
    <name type="scientific">Phytophthora megakarya</name>
    <dbReference type="NCBI Taxonomy" id="4795"/>
    <lineage>
        <taxon>Eukaryota</taxon>
        <taxon>Sar</taxon>
        <taxon>Stramenopiles</taxon>
        <taxon>Oomycota</taxon>
        <taxon>Peronosporomycetes</taxon>
        <taxon>Peronosporales</taxon>
        <taxon>Peronosporaceae</taxon>
        <taxon>Phytophthora</taxon>
    </lineage>
</organism>
<protein>
    <recommendedName>
        <fullName evidence="3">ATP-dependent DNA helicase</fullName>
    </recommendedName>
</protein>
<evidence type="ECO:0008006" key="3">
    <source>
        <dbReference type="Google" id="ProtNLM"/>
    </source>
</evidence>
<proteinExistence type="predicted"/>
<reference evidence="2" key="1">
    <citation type="submission" date="2017-03" db="EMBL/GenBank/DDBJ databases">
        <title>Phytopthora megakarya and P. palmivora, two closely related causual agents of cacao black pod achieved similar genome size and gene model numbers by different mechanisms.</title>
        <authorList>
            <person name="Ali S."/>
            <person name="Shao J."/>
            <person name="Larry D.J."/>
            <person name="Kronmiller B."/>
            <person name="Shen D."/>
            <person name="Strem M.D."/>
            <person name="Melnick R.L."/>
            <person name="Guiltinan M.J."/>
            <person name="Tyler B.M."/>
            <person name="Meinhardt L.W."/>
            <person name="Bailey B.A."/>
        </authorList>
    </citation>
    <scope>NUCLEOTIDE SEQUENCE [LARGE SCALE GENOMIC DNA]</scope>
    <source>
        <strain evidence="2">zdho120</strain>
    </source>
</reference>
<accession>A0A225W065</accession>
<comment type="caution">
    <text evidence="1">The sequence shown here is derived from an EMBL/GenBank/DDBJ whole genome shotgun (WGS) entry which is preliminary data.</text>
</comment>
<evidence type="ECO:0000313" key="2">
    <source>
        <dbReference type="Proteomes" id="UP000198211"/>
    </source>
</evidence>
<keyword evidence="2" id="KW-1185">Reference proteome</keyword>
<dbReference type="AlphaFoldDB" id="A0A225W065"/>
<evidence type="ECO:0000313" key="1">
    <source>
        <dbReference type="EMBL" id="OWZ10975.1"/>
    </source>
</evidence>
<dbReference type="Proteomes" id="UP000198211">
    <property type="component" value="Unassembled WGS sequence"/>
</dbReference>
<dbReference type="EMBL" id="NBNE01002266">
    <property type="protein sequence ID" value="OWZ10975.1"/>
    <property type="molecule type" value="Genomic_DNA"/>
</dbReference>
<sequence length="215" mass="23606">MGVPFRGIHILLTGDFLQHPPVGANRFPKATSAHGPNLREVTQNQCVFASPEKPTRVAIINQFIYLSRSEIVMVMNLPDSKFGRMAPLIDIIPGMSIQTTLNVRTAKGVANETLAHGPGAVPMSAGMYPNIFSLFYTTEALSKCKIKLSPGPNRNSTNIGNEDSAASFCVLGWINRVERTLNALVVIDKMSNVRFANKPQQNYLLVSRVTVVVRR</sequence>
<gene>
    <name evidence="1" type="ORF">PHMEG_00016076</name>
</gene>
<name>A0A225W065_9STRA</name>